<proteinExistence type="predicted"/>
<evidence type="ECO:0000256" key="1">
    <source>
        <dbReference type="SAM" id="SignalP"/>
    </source>
</evidence>
<dbReference type="PANTHER" id="PTHR35014:SF1">
    <property type="entry name" value="INFECTION RESPONSE PROTEIN"/>
    <property type="match status" value="1"/>
</dbReference>
<evidence type="ECO:0000313" key="2">
    <source>
        <dbReference type="Proteomes" id="UP000887566"/>
    </source>
</evidence>
<organism evidence="2 3">
    <name type="scientific">Plectus sambesii</name>
    <dbReference type="NCBI Taxonomy" id="2011161"/>
    <lineage>
        <taxon>Eukaryota</taxon>
        <taxon>Metazoa</taxon>
        <taxon>Ecdysozoa</taxon>
        <taxon>Nematoda</taxon>
        <taxon>Chromadorea</taxon>
        <taxon>Plectida</taxon>
        <taxon>Plectina</taxon>
        <taxon>Plectoidea</taxon>
        <taxon>Plectidae</taxon>
        <taxon>Plectus</taxon>
    </lineage>
</organism>
<protein>
    <submittedName>
        <fullName evidence="3">Uncharacterized protein</fullName>
    </submittedName>
</protein>
<dbReference type="PANTHER" id="PTHR35014">
    <property type="entry name" value="INFECTION RESPONSE PROTEIN-RELATED"/>
    <property type="match status" value="1"/>
</dbReference>
<keyword evidence="1" id="KW-0732">Signal</keyword>
<dbReference type="AlphaFoldDB" id="A0A914W888"/>
<sequence>MSLITTCIIATVALGIVQGNLLLPRGSIVTLTAATPVNKSAVCNIETFRKCAHQYFEHYDFKPQPISESAFQDAYEKNEVDNGVDGFKSACGWIKTFEECTVPSSCWTPSSIAQLGFNGSDASGLFYMFWNSAYLCSTGYNSVIEHFDCMWSSAHHTSHHEKLYKCVTEAMSIKDPSAELCSMIVAEVDCVYDVYRDACNEHETKMHCPDDIEPMSHHLECPSNLEHICYAKSSGIISSAFALIVALLIAQAYRAM</sequence>
<reference evidence="3" key="1">
    <citation type="submission" date="2022-11" db="UniProtKB">
        <authorList>
            <consortium name="WormBaseParasite"/>
        </authorList>
    </citation>
    <scope>IDENTIFICATION</scope>
</reference>
<feature type="signal peptide" evidence="1">
    <location>
        <begin position="1"/>
        <end position="19"/>
    </location>
</feature>
<dbReference type="Proteomes" id="UP000887566">
    <property type="component" value="Unplaced"/>
</dbReference>
<feature type="chain" id="PRO_5037157484" evidence="1">
    <location>
        <begin position="20"/>
        <end position="256"/>
    </location>
</feature>
<name>A0A914W888_9BILA</name>
<dbReference type="WBParaSite" id="PSAMB.scaffold3230size19184.g20868.t1">
    <property type="protein sequence ID" value="PSAMB.scaffold3230size19184.g20868.t1"/>
    <property type="gene ID" value="PSAMB.scaffold3230size19184.g20868"/>
</dbReference>
<evidence type="ECO:0000313" key="3">
    <source>
        <dbReference type="WBParaSite" id="PSAMB.scaffold3230size19184.g20868.t1"/>
    </source>
</evidence>
<keyword evidence="2" id="KW-1185">Reference proteome</keyword>
<accession>A0A914W888</accession>